<keyword evidence="2" id="KW-1185">Reference proteome</keyword>
<dbReference type="STRING" id="1121455.SAMN02745728_00736"/>
<evidence type="ECO:0000313" key="2">
    <source>
        <dbReference type="Proteomes" id="UP000186469"/>
    </source>
</evidence>
<dbReference type="RefSeq" id="WP_072696427.1">
    <property type="nucleotide sequence ID" value="NZ_FRDI01000003.1"/>
</dbReference>
<accession>A0A1M7SBW7</accession>
<protein>
    <submittedName>
        <fullName evidence="1">Uncharacterized protein</fullName>
    </submittedName>
</protein>
<organism evidence="1 2">
    <name type="scientific">Desulfovibrio litoralis DSM 11393</name>
    <dbReference type="NCBI Taxonomy" id="1121455"/>
    <lineage>
        <taxon>Bacteria</taxon>
        <taxon>Pseudomonadati</taxon>
        <taxon>Thermodesulfobacteriota</taxon>
        <taxon>Desulfovibrionia</taxon>
        <taxon>Desulfovibrionales</taxon>
        <taxon>Desulfovibrionaceae</taxon>
        <taxon>Desulfovibrio</taxon>
    </lineage>
</organism>
<gene>
    <name evidence="1" type="ORF">SAMN02745728_00736</name>
</gene>
<reference evidence="1 2" key="1">
    <citation type="submission" date="2016-12" db="EMBL/GenBank/DDBJ databases">
        <authorList>
            <person name="Song W.-J."/>
            <person name="Kurnit D.M."/>
        </authorList>
    </citation>
    <scope>NUCLEOTIDE SEQUENCE [LARGE SCALE GENOMIC DNA]</scope>
    <source>
        <strain evidence="1 2">DSM 11393</strain>
    </source>
</reference>
<sequence>MNLIEELSGSLSSFLMEKLDLKDMLKKNFKDLLNKDLVNNEKLLSDPLIPQDVLTLSDASSLLMQNSSNLNNQQSGSSNLMQNNFFNQNYQESQYVQATKNALITREKMKDSIQDTINGMLEAFDADPSVADPRMRRAKVMKKVVDGSEASFKEMQDSMEKGVEEAMAPKDANGNPIPSSPEVNNVVAEASGNSVAIESIPDSAPTPTVNVNVSLDIIV</sequence>
<dbReference type="Proteomes" id="UP000186469">
    <property type="component" value="Unassembled WGS sequence"/>
</dbReference>
<proteinExistence type="predicted"/>
<dbReference type="EMBL" id="FRDI01000003">
    <property type="protein sequence ID" value="SHN55955.1"/>
    <property type="molecule type" value="Genomic_DNA"/>
</dbReference>
<dbReference type="AlphaFoldDB" id="A0A1M7SBW7"/>
<name>A0A1M7SBW7_9BACT</name>
<evidence type="ECO:0000313" key="1">
    <source>
        <dbReference type="EMBL" id="SHN55955.1"/>
    </source>
</evidence>